<dbReference type="EMBL" id="KY494864">
    <property type="protein sequence ID" value="ARD70322.1"/>
    <property type="molecule type" value="Genomic_DNA"/>
</dbReference>
<dbReference type="AlphaFoldDB" id="A0A1V0M621"/>
<gene>
    <name evidence="2" type="ORF">DY940_27115</name>
</gene>
<reference evidence="2 3" key="2">
    <citation type="submission" date="2018-12" db="EMBL/GenBank/DDBJ databases">
        <title>Pseudomonas aeruginosa Diversity Panel.</title>
        <authorList>
            <person name="Snesrud E."/>
            <person name="Mcgann P."/>
        </authorList>
    </citation>
    <scope>NUCLEOTIDE SEQUENCE [LARGE SCALE GENOMIC DNA]</scope>
    <source>
        <strain evidence="2 3">MRSN6241</strain>
    </source>
</reference>
<reference evidence="1" key="1">
    <citation type="submission" date="2017-01" db="EMBL/GenBank/DDBJ databases">
        <title>Complete nucleotide sequence of an IncP-2 blaVIM-2-harboring megaplasmid from Pseudomonas aeruginosa.</title>
        <authorList>
            <person name="Botelho J."/>
            <person name="Grosso F."/>
            <person name="Mabrouk A."/>
            <person name="Peixe L."/>
        </authorList>
    </citation>
    <scope>NUCLEOTIDE SEQUENCE</scope>
    <source>
        <strain evidence="1">FFUP_PS_37</strain>
        <plasmid evidence="1">pJB37</plasmid>
    </source>
</reference>
<dbReference type="GeneID" id="42592367"/>
<organism evidence="1">
    <name type="scientific">Pseudomonas aeruginosa</name>
    <dbReference type="NCBI Taxonomy" id="287"/>
    <lineage>
        <taxon>Bacteria</taxon>
        <taxon>Pseudomonadati</taxon>
        <taxon>Pseudomonadota</taxon>
        <taxon>Gammaproteobacteria</taxon>
        <taxon>Pseudomonadales</taxon>
        <taxon>Pseudomonadaceae</taxon>
        <taxon>Pseudomonas</taxon>
    </lineage>
</organism>
<keyword evidence="1" id="KW-0614">Plasmid</keyword>
<evidence type="ECO:0000313" key="3">
    <source>
        <dbReference type="Proteomes" id="UP000276985"/>
    </source>
</evidence>
<accession>A0A1V0M621</accession>
<evidence type="ECO:0000313" key="2">
    <source>
        <dbReference type="EMBL" id="RTS41158.1"/>
    </source>
</evidence>
<dbReference type="EMBL" id="RXTL01000037">
    <property type="protein sequence ID" value="RTS41158.1"/>
    <property type="molecule type" value="Genomic_DNA"/>
</dbReference>
<sequence>MSAAPSPAQTIASARECGALAPLNRKKIRAQFGLVDEVTADHVRRATALLIERIQDYYTVVQYTGPGYVYGRVDSEWPSALYATPQFNSMEGEWSHKEMSPTHPTCTSERLFNEAGWLCLDTACRVAVYEMCLEVPEAKMVLEQARYAILSMCNDRALSETDWRSSRRRIGTRGIRKLLERLGSVLHLVNIGIGSVRPVVMAPGSTLAGLKHITDWSMGSEPGRMTGHVSW</sequence>
<name>A0A1V0M621_PSEAI</name>
<geneLocation type="plasmid" evidence="1">
    <name>pJB37</name>
</geneLocation>
<evidence type="ECO:0000313" key="1">
    <source>
        <dbReference type="EMBL" id="ARD70322.1"/>
    </source>
</evidence>
<proteinExistence type="predicted"/>
<dbReference type="RefSeq" id="WP_010792624.1">
    <property type="nucleotide sequence ID" value="NZ_KY494864.1"/>
</dbReference>
<dbReference type="Proteomes" id="UP000276985">
    <property type="component" value="Unassembled WGS sequence"/>
</dbReference>
<protein>
    <submittedName>
        <fullName evidence="1">Uncharacterized protein</fullName>
    </submittedName>
</protein>